<organism evidence="8 9">
    <name type="scientific">Kineosporia corallincola</name>
    <dbReference type="NCBI Taxonomy" id="2835133"/>
    <lineage>
        <taxon>Bacteria</taxon>
        <taxon>Bacillati</taxon>
        <taxon>Actinomycetota</taxon>
        <taxon>Actinomycetes</taxon>
        <taxon>Kineosporiales</taxon>
        <taxon>Kineosporiaceae</taxon>
        <taxon>Kineosporia</taxon>
    </lineage>
</organism>
<feature type="region of interest" description="Disordered" evidence="6">
    <location>
        <begin position="359"/>
        <end position="378"/>
    </location>
</feature>
<gene>
    <name evidence="8" type="ORF">KIH74_03500</name>
</gene>
<comment type="caution">
    <text evidence="8">The sequence shown here is derived from an EMBL/GenBank/DDBJ whole genome shotgun (WGS) entry which is preliminary data.</text>
</comment>
<protein>
    <submittedName>
        <fullName evidence="8">ABC transporter permease</fullName>
    </submittedName>
</protein>
<accession>A0ABS5TA96</accession>
<evidence type="ECO:0000256" key="1">
    <source>
        <dbReference type="ARBA" id="ARBA00004651"/>
    </source>
</evidence>
<sequence>MKLNMDTVRRVGLSVAAPVLAIVLSLVITSIVLAVAGNDPIATVQQMIEYAQEPRTTTLIINSAITYYFAALAVAFGFRMNLFNIGVDGQYRLAALMAAAVGGAVDLPRVLHVGLILLVAVMVGGLWAAIAGVLKVYRGISEVISTIMLNSITTALIAYLLTTDKLAVQAEGSNNIGTPEIPASGRVGGLSLVPDSTLQVYGLLVLAVIVGFLYWFMIEHSRFGFDLRATGRNEEAAVASGVNVKRMVLVSMAISGGIAGLVGMPQLLGSSYTYSLDFPTGLGFTGIAIALLGRNTALGVAIGSLLWGFLDNSSQILDLEGVPKEIVMITQGVIVLSVVIAYELVRRYRLVAQQREVGRRLSEPTTPSEPNATQGAQA</sequence>
<feature type="transmembrane region" description="Helical" evidence="7">
    <location>
        <begin position="326"/>
        <end position="345"/>
    </location>
</feature>
<dbReference type="RefSeq" id="WP_214154235.1">
    <property type="nucleotide sequence ID" value="NZ_JAHBAY010000001.1"/>
</dbReference>
<keyword evidence="9" id="KW-1185">Reference proteome</keyword>
<evidence type="ECO:0000256" key="3">
    <source>
        <dbReference type="ARBA" id="ARBA00022692"/>
    </source>
</evidence>
<dbReference type="PANTHER" id="PTHR47089">
    <property type="entry name" value="ABC TRANSPORTER, PERMEASE PROTEIN"/>
    <property type="match status" value="1"/>
</dbReference>
<feature type="transmembrane region" description="Helical" evidence="7">
    <location>
        <begin position="248"/>
        <end position="268"/>
    </location>
</feature>
<dbReference type="Pfam" id="PF02653">
    <property type="entry name" value="BPD_transp_2"/>
    <property type="match status" value="1"/>
</dbReference>
<dbReference type="PANTHER" id="PTHR47089:SF1">
    <property type="entry name" value="GUANOSINE ABC TRANSPORTER PERMEASE PROTEIN NUPP"/>
    <property type="match status" value="1"/>
</dbReference>
<dbReference type="InterPro" id="IPR001851">
    <property type="entry name" value="ABC_transp_permease"/>
</dbReference>
<evidence type="ECO:0000256" key="2">
    <source>
        <dbReference type="ARBA" id="ARBA00022475"/>
    </source>
</evidence>
<feature type="transmembrane region" description="Helical" evidence="7">
    <location>
        <begin position="113"/>
        <end position="134"/>
    </location>
</feature>
<name>A0ABS5TA96_9ACTN</name>
<reference evidence="8 9" key="1">
    <citation type="submission" date="2021-05" db="EMBL/GenBank/DDBJ databases">
        <title>Kineosporia and Streptomyces sp. nov. two new marine actinobacteria isolated from Coral.</title>
        <authorList>
            <person name="Buangrab K."/>
            <person name="Sutthacheep M."/>
            <person name="Yeemin T."/>
            <person name="Harunari E."/>
            <person name="Igarashi Y."/>
            <person name="Kanchanasin P."/>
            <person name="Tanasupawat S."/>
            <person name="Phongsopitanun W."/>
        </authorList>
    </citation>
    <scope>NUCLEOTIDE SEQUENCE [LARGE SCALE GENOMIC DNA]</scope>
    <source>
        <strain evidence="8 9">J2-2</strain>
    </source>
</reference>
<evidence type="ECO:0000256" key="6">
    <source>
        <dbReference type="SAM" id="MobiDB-lite"/>
    </source>
</evidence>
<keyword evidence="5 7" id="KW-0472">Membrane</keyword>
<feature type="transmembrane region" description="Helical" evidence="7">
    <location>
        <begin position="12"/>
        <end position="36"/>
    </location>
</feature>
<evidence type="ECO:0000313" key="9">
    <source>
        <dbReference type="Proteomes" id="UP001197247"/>
    </source>
</evidence>
<evidence type="ECO:0000256" key="5">
    <source>
        <dbReference type="ARBA" id="ARBA00023136"/>
    </source>
</evidence>
<keyword evidence="4 7" id="KW-1133">Transmembrane helix</keyword>
<comment type="subcellular location">
    <subcellularLocation>
        <location evidence="1">Cell membrane</location>
        <topology evidence="1">Multi-pass membrane protein</topology>
    </subcellularLocation>
</comment>
<proteinExistence type="predicted"/>
<feature type="compositionally biased region" description="Polar residues" evidence="6">
    <location>
        <begin position="363"/>
        <end position="378"/>
    </location>
</feature>
<dbReference type="EMBL" id="JAHBAY010000001">
    <property type="protein sequence ID" value="MBT0767973.1"/>
    <property type="molecule type" value="Genomic_DNA"/>
</dbReference>
<keyword evidence="2" id="KW-1003">Cell membrane</keyword>
<evidence type="ECO:0000256" key="7">
    <source>
        <dbReference type="SAM" id="Phobius"/>
    </source>
</evidence>
<evidence type="ECO:0000256" key="4">
    <source>
        <dbReference type="ARBA" id="ARBA00022989"/>
    </source>
</evidence>
<feature type="transmembrane region" description="Helical" evidence="7">
    <location>
        <begin position="56"/>
        <end position="78"/>
    </location>
</feature>
<feature type="transmembrane region" description="Helical" evidence="7">
    <location>
        <begin position="143"/>
        <end position="161"/>
    </location>
</feature>
<feature type="transmembrane region" description="Helical" evidence="7">
    <location>
        <begin position="198"/>
        <end position="218"/>
    </location>
</feature>
<dbReference type="CDD" id="cd06580">
    <property type="entry name" value="TM_PBP1_transp_TpRbsC_like"/>
    <property type="match status" value="1"/>
</dbReference>
<keyword evidence="3 7" id="KW-0812">Transmembrane</keyword>
<dbReference type="Proteomes" id="UP001197247">
    <property type="component" value="Unassembled WGS sequence"/>
</dbReference>
<evidence type="ECO:0000313" key="8">
    <source>
        <dbReference type="EMBL" id="MBT0767973.1"/>
    </source>
</evidence>